<dbReference type="SMART" id="SM00855">
    <property type="entry name" value="PGAM"/>
    <property type="match status" value="1"/>
</dbReference>
<comment type="caution">
    <text evidence="1">The sequence shown here is derived from an EMBL/GenBank/DDBJ whole genome shotgun (WGS) entry which is preliminary data.</text>
</comment>
<dbReference type="GO" id="GO:0016791">
    <property type="term" value="F:phosphatase activity"/>
    <property type="evidence" value="ECO:0007669"/>
    <property type="project" value="TreeGrafter"/>
</dbReference>
<dbReference type="Pfam" id="PF00300">
    <property type="entry name" value="His_Phos_1"/>
    <property type="match status" value="1"/>
</dbReference>
<evidence type="ECO:0000313" key="1">
    <source>
        <dbReference type="EMBL" id="NEK24555.1"/>
    </source>
</evidence>
<proteinExistence type="predicted"/>
<gene>
    <name evidence="1" type="ORF">GV827_19420</name>
</gene>
<dbReference type="SUPFAM" id="SSF53254">
    <property type="entry name" value="Phosphoglycerate mutase-like"/>
    <property type="match status" value="1"/>
</dbReference>
<dbReference type="AlphaFoldDB" id="A0A6P0CHP5"/>
<dbReference type="InterPro" id="IPR013078">
    <property type="entry name" value="His_Pase_superF_clade-1"/>
</dbReference>
<protein>
    <submittedName>
        <fullName evidence="1">Histidine phosphatase family protein</fullName>
    </submittedName>
</protein>
<accession>A0A6P0CHP5</accession>
<dbReference type="PANTHER" id="PTHR48100">
    <property type="entry name" value="BROAD-SPECIFICITY PHOSPHATASE YOR283W-RELATED"/>
    <property type="match status" value="1"/>
</dbReference>
<keyword evidence="2" id="KW-1185">Reference proteome</keyword>
<dbReference type="RefSeq" id="WP_164355480.1">
    <property type="nucleotide sequence ID" value="NZ_JAABNT010000017.1"/>
</dbReference>
<dbReference type="GO" id="GO:0005737">
    <property type="term" value="C:cytoplasm"/>
    <property type="evidence" value="ECO:0007669"/>
    <property type="project" value="TreeGrafter"/>
</dbReference>
<dbReference type="CDD" id="cd07067">
    <property type="entry name" value="HP_PGM_like"/>
    <property type="match status" value="1"/>
</dbReference>
<name>A0A6P0CHP5_9RHOB</name>
<dbReference type="PANTHER" id="PTHR48100:SF1">
    <property type="entry name" value="HISTIDINE PHOSPHATASE FAMILY PROTEIN-RELATED"/>
    <property type="match status" value="1"/>
</dbReference>
<dbReference type="InterPro" id="IPR029033">
    <property type="entry name" value="His_PPase_superfam"/>
</dbReference>
<dbReference type="Gene3D" id="3.40.50.1240">
    <property type="entry name" value="Phosphoglycerate mutase-like"/>
    <property type="match status" value="1"/>
</dbReference>
<evidence type="ECO:0000313" key="2">
    <source>
        <dbReference type="Proteomes" id="UP000468591"/>
    </source>
</evidence>
<dbReference type="EMBL" id="JAABNT010000017">
    <property type="protein sequence ID" value="NEK24555.1"/>
    <property type="molecule type" value="Genomic_DNA"/>
</dbReference>
<reference evidence="1 2" key="1">
    <citation type="submission" date="2020-01" db="EMBL/GenBank/DDBJ databases">
        <title>Sulfitobacter sediminilitoris sp. nov., isolated from a tidal flat.</title>
        <authorList>
            <person name="Park S."/>
            <person name="Yoon J.-H."/>
        </authorList>
    </citation>
    <scope>NUCLEOTIDE SEQUENCE [LARGE SCALE GENOMIC DNA]</scope>
    <source>
        <strain evidence="1 2">JBTF-M27</strain>
    </source>
</reference>
<dbReference type="Proteomes" id="UP000468591">
    <property type="component" value="Unassembled WGS sequence"/>
</dbReference>
<dbReference type="InterPro" id="IPR050275">
    <property type="entry name" value="PGM_Phosphatase"/>
</dbReference>
<sequence length="216" mass="23497">MKEARQHRFTPPPGAADLLLIRHGETQAAVRGQDFPMVEGQGDPALHPEGERQAHLVGERLKTEPISAIYVTTMQRTHQTAAPLARHLGLEPRVERDLREVFLGEWDGGEFRFRAAENDPAIVRARERHEWGELPGAESTAELQARVRRGLLRIAQAHADELVAVVVHGGVVGAALALATGAKGFAFSGAANGSISRLVVHGEQMIVRGFNDVSHL</sequence>
<organism evidence="1 2">
    <name type="scientific">Sulfitobacter sediminilitoris</name>
    <dbReference type="NCBI Taxonomy" id="2698830"/>
    <lineage>
        <taxon>Bacteria</taxon>
        <taxon>Pseudomonadati</taxon>
        <taxon>Pseudomonadota</taxon>
        <taxon>Alphaproteobacteria</taxon>
        <taxon>Rhodobacterales</taxon>
        <taxon>Roseobacteraceae</taxon>
        <taxon>Sulfitobacter</taxon>
    </lineage>
</organism>